<accession>A0ABY2BF61</accession>
<dbReference type="SUPFAM" id="SSF56219">
    <property type="entry name" value="DNase I-like"/>
    <property type="match status" value="1"/>
</dbReference>
<dbReference type="GO" id="GO:0004519">
    <property type="term" value="F:endonuclease activity"/>
    <property type="evidence" value="ECO:0007669"/>
    <property type="project" value="UniProtKB-KW"/>
</dbReference>
<comment type="caution">
    <text evidence="3">The sequence shown here is derived from an EMBL/GenBank/DDBJ whole genome shotgun (WGS) entry which is preliminary data.</text>
</comment>
<feature type="transmembrane region" description="Helical" evidence="1">
    <location>
        <begin position="69"/>
        <end position="89"/>
    </location>
</feature>
<sequence length="343" mass="36867">MDAAGAWQVRRVVLSVLFLLVVALPLYPELYGLDEVTPFTQLVAFRPQALVLVLLVGMGMLFRWNWRIAAVLTILLAVTGGALTAPRYLSDPEPPPPGTRELTIMVANVLGGGADAGEVAKIIRLRQPDLVSLPEAQADVRQEIESHLQGLHYRGYTQQANSAVESATSVLVSDSLGEVEFRSETLDPSRVSAQQPGTTDTAQTTTQFGHVIVTGGSLGNLRLIAYHGYPPLPSEVTTWKQDLQVVKRWCAAGQPTIVAGDFNATIDHADFRSALRADCKSVAPSAGAGLQGTWPADRPALFRTQIDHVLVTDGITPGNFKTYEIEGSDHRAAVASVAVPRSE</sequence>
<evidence type="ECO:0000313" key="3">
    <source>
        <dbReference type="EMBL" id="TCO16357.1"/>
    </source>
</evidence>
<dbReference type="InterPro" id="IPR005135">
    <property type="entry name" value="Endo/exonuclease/phosphatase"/>
</dbReference>
<gene>
    <name evidence="3" type="ORF">EV644_11711</name>
</gene>
<evidence type="ECO:0000313" key="4">
    <source>
        <dbReference type="Proteomes" id="UP000295818"/>
    </source>
</evidence>
<keyword evidence="4" id="KW-1185">Reference proteome</keyword>
<feature type="transmembrane region" description="Helical" evidence="1">
    <location>
        <begin position="43"/>
        <end position="62"/>
    </location>
</feature>
<dbReference type="Gene3D" id="3.60.10.10">
    <property type="entry name" value="Endonuclease/exonuclease/phosphatase"/>
    <property type="match status" value="1"/>
</dbReference>
<protein>
    <submittedName>
        <fullName evidence="3">Endonuclease/exonuclease/phosphatase (EEP) superfamily protein YafD</fullName>
    </submittedName>
</protein>
<keyword evidence="1" id="KW-0812">Transmembrane</keyword>
<dbReference type="Pfam" id="PF03372">
    <property type="entry name" value="Exo_endo_phos"/>
    <property type="match status" value="1"/>
</dbReference>
<dbReference type="Proteomes" id="UP000295818">
    <property type="component" value="Unassembled WGS sequence"/>
</dbReference>
<keyword evidence="1" id="KW-0472">Membrane</keyword>
<keyword evidence="3" id="KW-0540">Nuclease</keyword>
<dbReference type="InterPro" id="IPR036691">
    <property type="entry name" value="Endo/exonu/phosph_ase_sf"/>
</dbReference>
<keyword evidence="3" id="KW-0378">Hydrolase</keyword>
<reference evidence="3 4" key="1">
    <citation type="journal article" date="2015" name="Stand. Genomic Sci.">
        <title>Genomic Encyclopedia of Bacterial and Archaeal Type Strains, Phase III: the genomes of soil and plant-associated and newly described type strains.</title>
        <authorList>
            <person name="Whitman W.B."/>
            <person name="Woyke T."/>
            <person name="Klenk H.P."/>
            <person name="Zhou Y."/>
            <person name="Lilburn T.G."/>
            <person name="Beck B.J."/>
            <person name="De Vos P."/>
            <person name="Vandamme P."/>
            <person name="Eisen J.A."/>
            <person name="Garrity G."/>
            <person name="Hugenholtz P."/>
            <person name="Kyrpides N.C."/>
        </authorList>
    </citation>
    <scope>NUCLEOTIDE SEQUENCE [LARGE SCALE GENOMIC DNA]</scope>
    <source>
        <strain evidence="3 4">VKM Ac-2538</strain>
    </source>
</reference>
<feature type="transmembrane region" description="Helical" evidence="1">
    <location>
        <begin position="12"/>
        <end position="31"/>
    </location>
</feature>
<keyword evidence="3" id="KW-0255">Endonuclease</keyword>
<dbReference type="RefSeq" id="WP_132193079.1">
    <property type="nucleotide sequence ID" value="NZ_SLWM01000017.1"/>
</dbReference>
<feature type="domain" description="Endonuclease/exonuclease/phosphatase" evidence="2">
    <location>
        <begin position="106"/>
        <end position="330"/>
    </location>
</feature>
<name>A0ABY2BF61_9ACTN</name>
<evidence type="ECO:0000256" key="1">
    <source>
        <dbReference type="SAM" id="Phobius"/>
    </source>
</evidence>
<dbReference type="EMBL" id="SLWM01000017">
    <property type="protein sequence ID" value="TCO16357.1"/>
    <property type="molecule type" value="Genomic_DNA"/>
</dbReference>
<organism evidence="3 4">
    <name type="scientific">Kribbella orskensis</name>
    <dbReference type="NCBI Taxonomy" id="2512216"/>
    <lineage>
        <taxon>Bacteria</taxon>
        <taxon>Bacillati</taxon>
        <taxon>Actinomycetota</taxon>
        <taxon>Actinomycetes</taxon>
        <taxon>Propionibacteriales</taxon>
        <taxon>Kribbellaceae</taxon>
        <taxon>Kribbella</taxon>
    </lineage>
</organism>
<keyword evidence="1" id="KW-1133">Transmembrane helix</keyword>
<proteinExistence type="predicted"/>
<evidence type="ECO:0000259" key="2">
    <source>
        <dbReference type="Pfam" id="PF03372"/>
    </source>
</evidence>